<evidence type="ECO:0000313" key="1">
    <source>
        <dbReference type="EMBL" id="KNF02828.1"/>
    </source>
</evidence>
<gene>
    <name evidence="1" type="ORF">PSTG_04113</name>
</gene>
<dbReference type="Proteomes" id="UP000054564">
    <property type="component" value="Unassembled WGS sequence"/>
</dbReference>
<dbReference type="EMBL" id="AJIL01000021">
    <property type="protein sequence ID" value="KNF02828.1"/>
    <property type="molecule type" value="Genomic_DNA"/>
</dbReference>
<dbReference type="AlphaFoldDB" id="A0A0L0VU63"/>
<evidence type="ECO:0000313" key="2">
    <source>
        <dbReference type="Proteomes" id="UP000054564"/>
    </source>
</evidence>
<comment type="caution">
    <text evidence="1">The sequence shown here is derived from an EMBL/GenBank/DDBJ whole genome shotgun (WGS) entry which is preliminary data.</text>
</comment>
<accession>A0A0L0VU63</accession>
<protein>
    <submittedName>
        <fullName evidence="1">Uncharacterized protein</fullName>
    </submittedName>
</protein>
<keyword evidence="2" id="KW-1185">Reference proteome</keyword>
<organism evidence="1 2">
    <name type="scientific">Puccinia striiformis f. sp. tritici PST-78</name>
    <dbReference type="NCBI Taxonomy" id="1165861"/>
    <lineage>
        <taxon>Eukaryota</taxon>
        <taxon>Fungi</taxon>
        <taxon>Dikarya</taxon>
        <taxon>Basidiomycota</taxon>
        <taxon>Pucciniomycotina</taxon>
        <taxon>Pucciniomycetes</taxon>
        <taxon>Pucciniales</taxon>
        <taxon>Pucciniaceae</taxon>
        <taxon>Puccinia</taxon>
    </lineage>
</organism>
<proteinExistence type="predicted"/>
<sequence length="165" mass="18667">MLISKASIRTTGPMRYTVIKLPPTGAGVVATAHIIFVTVLPEREVLRLPVGLVDRAHTPSANQLANRRTTQLHFTQLLGRCIHHPAYHSHHNHLINNSNNRLPINNPINNMPPLLKITIANRDSDQQIHSNRNIHHQHHLNKIDHINITTVQLNPVWNYSLGNRA</sequence>
<reference evidence="2" key="1">
    <citation type="submission" date="2014-03" db="EMBL/GenBank/DDBJ databases">
        <title>The Genome Sequence of Puccinia striiformis f. sp. tritici PST-78.</title>
        <authorList>
            <consortium name="The Broad Institute Genome Sequencing Platform"/>
            <person name="Cuomo C."/>
            <person name="Hulbert S."/>
            <person name="Chen X."/>
            <person name="Walker B."/>
            <person name="Young S.K."/>
            <person name="Zeng Q."/>
            <person name="Gargeya S."/>
            <person name="Fitzgerald M."/>
            <person name="Haas B."/>
            <person name="Abouelleil A."/>
            <person name="Alvarado L."/>
            <person name="Arachchi H.M."/>
            <person name="Berlin A.M."/>
            <person name="Chapman S.B."/>
            <person name="Goldberg J."/>
            <person name="Griggs A."/>
            <person name="Gujja S."/>
            <person name="Hansen M."/>
            <person name="Howarth C."/>
            <person name="Imamovic A."/>
            <person name="Larimer J."/>
            <person name="McCowan C."/>
            <person name="Montmayeur A."/>
            <person name="Murphy C."/>
            <person name="Neiman D."/>
            <person name="Pearson M."/>
            <person name="Priest M."/>
            <person name="Roberts A."/>
            <person name="Saif S."/>
            <person name="Shea T."/>
            <person name="Sisk P."/>
            <person name="Sykes S."/>
            <person name="Wortman J."/>
            <person name="Nusbaum C."/>
            <person name="Birren B."/>
        </authorList>
    </citation>
    <scope>NUCLEOTIDE SEQUENCE [LARGE SCALE GENOMIC DNA]</scope>
    <source>
        <strain evidence="2">race PST-78</strain>
    </source>
</reference>
<name>A0A0L0VU63_9BASI</name>